<organism evidence="2 3">
    <name type="scientific">Nitrospira defluvii</name>
    <dbReference type="NCBI Taxonomy" id="330214"/>
    <lineage>
        <taxon>Bacteria</taxon>
        <taxon>Pseudomonadati</taxon>
        <taxon>Nitrospirota</taxon>
        <taxon>Nitrospiria</taxon>
        <taxon>Nitrospirales</taxon>
        <taxon>Nitrospiraceae</taxon>
        <taxon>Nitrospira</taxon>
    </lineage>
</organism>
<evidence type="ECO:0000313" key="3">
    <source>
        <dbReference type="Proteomes" id="UP000675880"/>
    </source>
</evidence>
<feature type="compositionally biased region" description="Basic and acidic residues" evidence="1">
    <location>
        <begin position="1"/>
        <end position="16"/>
    </location>
</feature>
<protein>
    <submittedName>
        <fullName evidence="2">Uncharacterized protein</fullName>
    </submittedName>
</protein>
<dbReference type="EMBL" id="CAJNBJ010000005">
    <property type="protein sequence ID" value="CAE6739279.1"/>
    <property type="molecule type" value="Genomic_DNA"/>
</dbReference>
<reference evidence="2 3" key="1">
    <citation type="submission" date="2021-02" db="EMBL/GenBank/DDBJ databases">
        <authorList>
            <person name="Han P."/>
        </authorList>
    </citation>
    <scope>NUCLEOTIDE SEQUENCE [LARGE SCALE GENOMIC DNA]</scope>
    <source>
        <strain evidence="2">Candidatus Nitrospira sp. ZN2</strain>
    </source>
</reference>
<dbReference type="Proteomes" id="UP000675880">
    <property type="component" value="Unassembled WGS sequence"/>
</dbReference>
<evidence type="ECO:0000313" key="2">
    <source>
        <dbReference type="EMBL" id="CAE6739279.1"/>
    </source>
</evidence>
<sequence length="172" mass="18695">MSLLSHGEHTELHETSGKSPPGCCGASKALLLLLMIVHICRRGVHVMASDQNEAVAAARCRVRGSTARMIVQARRRMADRSALSRERAVHYRVAAAHGVPVIVLTSGGEQHDEWHTVLCGMIFLAPVVCVARHAGSDDRDTCQRQTHVSRCRDRVARHDCVGCGGDRDEGDA</sequence>
<comment type="caution">
    <text evidence="2">The sequence shown here is derived from an EMBL/GenBank/DDBJ whole genome shotgun (WGS) entry which is preliminary data.</text>
</comment>
<keyword evidence="3" id="KW-1185">Reference proteome</keyword>
<gene>
    <name evidence="2" type="ORF">NSPZN2_130008</name>
</gene>
<evidence type="ECO:0000256" key="1">
    <source>
        <dbReference type="SAM" id="MobiDB-lite"/>
    </source>
</evidence>
<accession>A0ABN7LAB1</accession>
<name>A0ABN7LAB1_9BACT</name>
<proteinExistence type="predicted"/>
<feature type="region of interest" description="Disordered" evidence="1">
    <location>
        <begin position="1"/>
        <end position="20"/>
    </location>
</feature>